<dbReference type="InterPro" id="IPR029055">
    <property type="entry name" value="Ntn_hydrolases_N"/>
</dbReference>
<dbReference type="Proteomes" id="UP001149140">
    <property type="component" value="Unassembled WGS sequence"/>
</dbReference>
<dbReference type="Gene3D" id="3.60.20.10">
    <property type="entry name" value="Glutamine Phosphoribosylpyrophosphate, subunit 1, domain 1"/>
    <property type="match status" value="1"/>
</dbReference>
<dbReference type="RefSeq" id="WP_270046728.1">
    <property type="nucleotide sequence ID" value="NZ_JAPDOD010000122.1"/>
</dbReference>
<dbReference type="PANTHER" id="PTHR43187:SF1">
    <property type="entry name" value="GLUTAMINE AMIDOTRANSFERASE DUG3-RELATED"/>
    <property type="match status" value="1"/>
</dbReference>
<keyword evidence="4" id="KW-1185">Reference proteome</keyword>
<dbReference type="SUPFAM" id="SSF56235">
    <property type="entry name" value="N-terminal nucleophile aminohydrolases (Ntn hydrolases)"/>
    <property type="match status" value="1"/>
</dbReference>
<dbReference type="AlphaFoldDB" id="A0A9X3N2N7"/>
<dbReference type="PROSITE" id="PS51278">
    <property type="entry name" value="GATASE_TYPE_2"/>
    <property type="match status" value="1"/>
</dbReference>
<dbReference type="InterPro" id="IPR017932">
    <property type="entry name" value="GATase_2_dom"/>
</dbReference>
<organism evidence="3 4">
    <name type="scientific">Solirubrobacter ginsenosidimutans</name>
    <dbReference type="NCBI Taxonomy" id="490573"/>
    <lineage>
        <taxon>Bacteria</taxon>
        <taxon>Bacillati</taxon>
        <taxon>Actinomycetota</taxon>
        <taxon>Thermoleophilia</taxon>
        <taxon>Solirubrobacterales</taxon>
        <taxon>Solirubrobacteraceae</taxon>
        <taxon>Solirubrobacter</taxon>
    </lineage>
</organism>
<dbReference type="CDD" id="cd01908">
    <property type="entry name" value="YafJ"/>
    <property type="match status" value="1"/>
</dbReference>
<dbReference type="InterPro" id="IPR052373">
    <property type="entry name" value="Gamma-glu_amide_hydrolase"/>
</dbReference>
<proteinExistence type="predicted"/>
<evidence type="ECO:0000313" key="4">
    <source>
        <dbReference type="Proteomes" id="UP001149140"/>
    </source>
</evidence>
<evidence type="ECO:0000313" key="3">
    <source>
        <dbReference type="EMBL" id="MDA0167419.1"/>
    </source>
</evidence>
<protein>
    <submittedName>
        <fullName evidence="3">Class II glutamine amidotransferase</fullName>
    </submittedName>
</protein>
<dbReference type="InterPro" id="IPR026869">
    <property type="entry name" value="EgtC-like"/>
</dbReference>
<evidence type="ECO:0000259" key="2">
    <source>
        <dbReference type="PROSITE" id="PS51278"/>
    </source>
</evidence>
<dbReference type="PANTHER" id="PTHR43187">
    <property type="entry name" value="GLUTAMINE AMIDOTRANSFERASE DUG3-RELATED"/>
    <property type="match status" value="1"/>
</dbReference>
<feature type="domain" description="Glutamine amidotransferase type-2" evidence="2">
    <location>
        <begin position="2"/>
        <end position="242"/>
    </location>
</feature>
<sequence>MCRWLAYSGSPILLKEVLYEGPNSLVGQSLHSRMGAEPTNGDGFGVGWYGAPDTPGMFHSTEPAWNDDNLRELAGHISSPLFFTHIRAAIGSAVQQTNCHPFRHNRWLFMHNGYINEFATIKRDLTLAIDPSLYPLISGQADTEVLFYLALTFGLENDPPAAVEQAIGLVEAVAARHGVPHPFQGTIATSDGESIWAFRYSSEHKSRSLFYTTDVPTLRKLYPGRELFREFSDDARLIVSEPLGDVAGVWNEVPESTYGIVGPDHAEMRPFQPKAPTTQVPVRA</sequence>
<reference evidence="3" key="1">
    <citation type="submission" date="2022-10" db="EMBL/GenBank/DDBJ databases">
        <title>The WGS of Solirubrobacter ginsenosidimutans DSM 21036.</title>
        <authorList>
            <person name="Jiang Z."/>
        </authorList>
    </citation>
    <scope>NUCLEOTIDE SEQUENCE</scope>
    <source>
        <strain evidence="3">DSM 21036</strain>
    </source>
</reference>
<gene>
    <name evidence="3" type="ORF">OM076_44580</name>
</gene>
<dbReference type="Pfam" id="PF13230">
    <property type="entry name" value="GATase_4"/>
    <property type="match status" value="1"/>
</dbReference>
<name>A0A9X3N2N7_9ACTN</name>
<keyword evidence="1 3" id="KW-0315">Glutamine amidotransferase</keyword>
<dbReference type="EMBL" id="JAPDOD010000122">
    <property type="protein sequence ID" value="MDA0167419.1"/>
    <property type="molecule type" value="Genomic_DNA"/>
</dbReference>
<evidence type="ECO:0000256" key="1">
    <source>
        <dbReference type="ARBA" id="ARBA00022962"/>
    </source>
</evidence>
<accession>A0A9X3N2N7</accession>
<comment type="caution">
    <text evidence="3">The sequence shown here is derived from an EMBL/GenBank/DDBJ whole genome shotgun (WGS) entry which is preliminary data.</text>
</comment>